<feature type="transmembrane region" description="Helical" evidence="2">
    <location>
        <begin position="37"/>
        <end position="55"/>
    </location>
</feature>
<gene>
    <name evidence="3" type="ORF">FB381_3022</name>
</gene>
<dbReference type="OrthoDB" id="3788260at2"/>
<organism evidence="3 4">
    <name type="scientific">Nocardioides albertanoniae</name>
    <dbReference type="NCBI Taxonomy" id="1175486"/>
    <lineage>
        <taxon>Bacteria</taxon>
        <taxon>Bacillati</taxon>
        <taxon>Actinomycetota</taxon>
        <taxon>Actinomycetes</taxon>
        <taxon>Propionibacteriales</taxon>
        <taxon>Nocardioidaceae</taxon>
        <taxon>Nocardioides</taxon>
    </lineage>
</organism>
<keyword evidence="4" id="KW-1185">Reference proteome</keyword>
<keyword evidence="2" id="KW-1133">Transmembrane helix</keyword>
<feature type="compositionally biased region" description="Polar residues" evidence="1">
    <location>
        <begin position="17"/>
        <end position="29"/>
    </location>
</feature>
<comment type="caution">
    <text evidence="3">The sequence shown here is derived from an EMBL/GenBank/DDBJ whole genome shotgun (WGS) entry which is preliminary data.</text>
</comment>
<name>A0A543A9E1_9ACTN</name>
<keyword evidence="2" id="KW-0472">Membrane</keyword>
<evidence type="ECO:0000256" key="2">
    <source>
        <dbReference type="SAM" id="Phobius"/>
    </source>
</evidence>
<protein>
    <submittedName>
        <fullName evidence="3">Uncharacterized protein</fullName>
    </submittedName>
</protein>
<proteinExistence type="predicted"/>
<evidence type="ECO:0000313" key="4">
    <source>
        <dbReference type="Proteomes" id="UP000320209"/>
    </source>
</evidence>
<sequence length="64" mass="6787">MAFSTITGERDDIGQRSMWNGASPQSTWQESSWGKRIGAIAAVLVPIGLAVALVIRNAQAGESK</sequence>
<evidence type="ECO:0000313" key="3">
    <source>
        <dbReference type="EMBL" id="TQL69120.1"/>
    </source>
</evidence>
<evidence type="ECO:0000256" key="1">
    <source>
        <dbReference type="SAM" id="MobiDB-lite"/>
    </source>
</evidence>
<reference evidence="3 4" key="1">
    <citation type="submission" date="2019-06" db="EMBL/GenBank/DDBJ databases">
        <title>Sequencing the genomes of 1000 actinobacteria strains.</title>
        <authorList>
            <person name="Klenk H.-P."/>
        </authorList>
    </citation>
    <scope>NUCLEOTIDE SEQUENCE [LARGE SCALE GENOMIC DNA]</scope>
    <source>
        <strain evidence="3 4">DSM 25218</strain>
    </source>
</reference>
<dbReference type="RefSeq" id="WP_141781036.1">
    <property type="nucleotide sequence ID" value="NZ_VFOV01000001.1"/>
</dbReference>
<feature type="region of interest" description="Disordered" evidence="1">
    <location>
        <begin position="1"/>
        <end position="29"/>
    </location>
</feature>
<dbReference type="EMBL" id="VFOV01000001">
    <property type="protein sequence ID" value="TQL69120.1"/>
    <property type="molecule type" value="Genomic_DNA"/>
</dbReference>
<keyword evidence="2" id="KW-0812">Transmembrane</keyword>
<dbReference type="AlphaFoldDB" id="A0A543A9E1"/>
<dbReference type="Proteomes" id="UP000320209">
    <property type="component" value="Unassembled WGS sequence"/>
</dbReference>
<accession>A0A543A9E1</accession>